<evidence type="ECO:0000313" key="3">
    <source>
        <dbReference type="Proteomes" id="UP001148838"/>
    </source>
</evidence>
<reference evidence="2 3" key="1">
    <citation type="journal article" date="2022" name="Allergy">
        <title>Genome assembly and annotation of Periplaneta americana reveal a comprehensive cockroach allergen profile.</title>
        <authorList>
            <person name="Wang L."/>
            <person name="Xiong Q."/>
            <person name="Saelim N."/>
            <person name="Wang L."/>
            <person name="Nong W."/>
            <person name="Wan A.T."/>
            <person name="Shi M."/>
            <person name="Liu X."/>
            <person name="Cao Q."/>
            <person name="Hui J.H.L."/>
            <person name="Sookrung N."/>
            <person name="Leung T.F."/>
            <person name="Tungtrongchitr A."/>
            <person name="Tsui S.K.W."/>
        </authorList>
    </citation>
    <scope>NUCLEOTIDE SEQUENCE [LARGE SCALE GENOMIC DNA]</scope>
    <source>
        <strain evidence="2">PWHHKU_190912</strain>
    </source>
</reference>
<gene>
    <name evidence="2" type="ORF">ANN_28010</name>
</gene>
<feature type="compositionally biased region" description="Low complexity" evidence="1">
    <location>
        <begin position="145"/>
        <end position="163"/>
    </location>
</feature>
<name>A0ABQ8RUP2_PERAM</name>
<sequence>MNPIADTKASEYSSNTMTEHQTALERFIDKDTLALFNVNAEHENWPGPIADISLFNIWKRMQAQGNASDSLIVSVQEDSIFAGLELPCEIDLPVTDASVQLFPDITPVTPTITPTSPLLESLQNISPTISNLASPVSKKELSNPEEAIPSTSSIASSTPKSSKANIPSPFKRALFWPEEKKHRKKDKIPSVVTSDIWQEYHRKKTNEKKRKQEELDERKKQREMKQQRKMEEMQKKATKKNNKSSQY</sequence>
<evidence type="ECO:0000256" key="1">
    <source>
        <dbReference type="SAM" id="MobiDB-lite"/>
    </source>
</evidence>
<evidence type="ECO:0000313" key="2">
    <source>
        <dbReference type="EMBL" id="KAJ4425395.1"/>
    </source>
</evidence>
<accession>A0ABQ8RUP2</accession>
<proteinExistence type="predicted"/>
<protein>
    <submittedName>
        <fullName evidence="2">Uncharacterized protein</fullName>
    </submittedName>
</protein>
<organism evidence="2 3">
    <name type="scientific">Periplaneta americana</name>
    <name type="common">American cockroach</name>
    <name type="synonym">Blatta americana</name>
    <dbReference type="NCBI Taxonomy" id="6978"/>
    <lineage>
        <taxon>Eukaryota</taxon>
        <taxon>Metazoa</taxon>
        <taxon>Ecdysozoa</taxon>
        <taxon>Arthropoda</taxon>
        <taxon>Hexapoda</taxon>
        <taxon>Insecta</taxon>
        <taxon>Pterygota</taxon>
        <taxon>Neoptera</taxon>
        <taxon>Polyneoptera</taxon>
        <taxon>Dictyoptera</taxon>
        <taxon>Blattodea</taxon>
        <taxon>Blattoidea</taxon>
        <taxon>Blattidae</taxon>
        <taxon>Blattinae</taxon>
        <taxon>Periplaneta</taxon>
    </lineage>
</organism>
<feature type="region of interest" description="Disordered" evidence="1">
    <location>
        <begin position="134"/>
        <end position="247"/>
    </location>
</feature>
<feature type="compositionally biased region" description="Basic residues" evidence="1">
    <location>
        <begin position="236"/>
        <end position="247"/>
    </location>
</feature>
<comment type="caution">
    <text evidence="2">The sequence shown here is derived from an EMBL/GenBank/DDBJ whole genome shotgun (WGS) entry which is preliminary data.</text>
</comment>
<dbReference type="EMBL" id="JAJSOF020000043">
    <property type="protein sequence ID" value="KAJ4425395.1"/>
    <property type="molecule type" value="Genomic_DNA"/>
</dbReference>
<dbReference type="Proteomes" id="UP001148838">
    <property type="component" value="Unassembled WGS sequence"/>
</dbReference>
<feature type="compositionally biased region" description="Basic and acidic residues" evidence="1">
    <location>
        <begin position="210"/>
        <end position="235"/>
    </location>
</feature>
<keyword evidence="3" id="KW-1185">Reference proteome</keyword>